<gene>
    <name evidence="2" type="ORF">THRCLA_23083</name>
</gene>
<feature type="compositionally biased region" description="Polar residues" evidence="1">
    <location>
        <begin position="72"/>
        <end position="81"/>
    </location>
</feature>
<name>A0A1V9YF73_9STRA</name>
<evidence type="ECO:0000313" key="2">
    <source>
        <dbReference type="EMBL" id="OQR84342.1"/>
    </source>
</evidence>
<evidence type="ECO:0000313" key="3">
    <source>
        <dbReference type="Proteomes" id="UP000243217"/>
    </source>
</evidence>
<reference evidence="2 3" key="1">
    <citation type="journal article" date="2014" name="Genome Biol. Evol.">
        <title>The secreted proteins of Achlya hypogyna and Thraustotheca clavata identify the ancestral oomycete secretome and reveal gene acquisitions by horizontal gene transfer.</title>
        <authorList>
            <person name="Misner I."/>
            <person name="Blouin N."/>
            <person name="Leonard G."/>
            <person name="Richards T.A."/>
            <person name="Lane C.E."/>
        </authorList>
    </citation>
    <scope>NUCLEOTIDE SEQUENCE [LARGE SCALE GENOMIC DNA]</scope>
    <source>
        <strain evidence="2 3">ATCC 34112</strain>
    </source>
</reference>
<comment type="caution">
    <text evidence="2">The sequence shown here is derived from an EMBL/GenBank/DDBJ whole genome shotgun (WGS) entry which is preliminary data.</text>
</comment>
<organism evidence="2 3">
    <name type="scientific">Thraustotheca clavata</name>
    <dbReference type="NCBI Taxonomy" id="74557"/>
    <lineage>
        <taxon>Eukaryota</taxon>
        <taxon>Sar</taxon>
        <taxon>Stramenopiles</taxon>
        <taxon>Oomycota</taxon>
        <taxon>Saprolegniomycetes</taxon>
        <taxon>Saprolegniales</taxon>
        <taxon>Achlyaceae</taxon>
        <taxon>Thraustotheca</taxon>
    </lineage>
</organism>
<keyword evidence="3" id="KW-1185">Reference proteome</keyword>
<feature type="region of interest" description="Disordered" evidence="1">
    <location>
        <begin position="61"/>
        <end position="95"/>
    </location>
</feature>
<dbReference type="AlphaFoldDB" id="A0A1V9YF73"/>
<sequence>MASLQKTKPEVKPRHRKKSSRGSSGNDLMRAMVYQNHCLEIQLVESQMELQRCQQRLEALSNQEARPEDTTPETIHNSGSKTCLLAPLSNNAQSI</sequence>
<dbReference type="Proteomes" id="UP000243217">
    <property type="component" value="Unassembled WGS sequence"/>
</dbReference>
<evidence type="ECO:0000256" key="1">
    <source>
        <dbReference type="SAM" id="MobiDB-lite"/>
    </source>
</evidence>
<proteinExistence type="predicted"/>
<feature type="region of interest" description="Disordered" evidence="1">
    <location>
        <begin position="1"/>
        <end position="28"/>
    </location>
</feature>
<protein>
    <submittedName>
        <fullName evidence="2">Uncharacterized protein</fullName>
    </submittedName>
</protein>
<accession>A0A1V9YF73</accession>
<dbReference type="EMBL" id="JNBS01004022">
    <property type="protein sequence ID" value="OQR84342.1"/>
    <property type="molecule type" value="Genomic_DNA"/>
</dbReference>